<keyword evidence="1" id="KW-0808">Transferase</keyword>
<evidence type="ECO:0000313" key="3">
    <source>
        <dbReference type="EMBL" id="ASA19522.1"/>
    </source>
</evidence>
<dbReference type="KEGG" id="pdh:B9T62_00990"/>
<sequence>MRKPIVFMFSGQGSQYYQMGRELLLEDPAFRHWMLTLNEVYKELSGDSILHQLYGNERKKSEAFDQLKLTHPAVFMVEFAMARTLMERGIVPDYVLGASLGEFTACAVAGVLSYEDALACIVKQAEIVESTCREGGMLAILQSKDLYEQEPILYQKSELAAINASSHFVVSGLADPLVEIESYLKAHEGLYQRLSVRFAFHSSFIVPAEKAFTAFLKTLTVHRHPQINLVSCLTGGPVHEVEAGFFWEVAREKINFPKALDYLSQACGGGFTLMDLGPSGTLANFAKSNPATARQADIITLMSPYQHAFKQLRKSIDMVLAAHV</sequence>
<name>A0A2Z2KFH0_9BACL</name>
<dbReference type="InterPro" id="IPR016035">
    <property type="entry name" value="Acyl_Trfase/lysoPLipase"/>
</dbReference>
<dbReference type="GO" id="GO:0016740">
    <property type="term" value="F:transferase activity"/>
    <property type="evidence" value="ECO:0007669"/>
    <property type="project" value="UniProtKB-KW"/>
</dbReference>
<dbReference type="PANTHER" id="PTHR45681">
    <property type="entry name" value="POLYKETIDE SYNTHASE 44-RELATED"/>
    <property type="match status" value="1"/>
</dbReference>
<gene>
    <name evidence="3" type="ORF">B9T62_00990</name>
</gene>
<dbReference type="Gene3D" id="3.40.366.10">
    <property type="entry name" value="Malonyl-Coenzyme A Acyl Carrier Protein, domain 2"/>
    <property type="match status" value="1"/>
</dbReference>
<dbReference type="PANTHER" id="PTHR45681:SF6">
    <property type="entry name" value="POLYKETIDE SYNTHASE 37"/>
    <property type="match status" value="1"/>
</dbReference>
<protein>
    <recommendedName>
        <fullName evidence="2">Malonyl-CoA:ACP transacylase (MAT) domain-containing protein</fullName>
    </recommendedName>
</protein>
<dbReference type="InterPro" id="IPR001227">
    <property type="entry name" value="Ac_transferase_dom_sf"/>
</dbReference>
<dbReference type="AlphaFoldDB" id="A0A2Z2KFH0"/>
<dbReference type="OrthoDB" id="9765680at2"/>
<dbReference type="RefSeq" id="WP_087913547.1">
    <property type="nucleotide sequence ID" value="NZ_CP021780.1"/>
</dbReference>
<reference evidence="3 4" key="1">
    <citation type="submission" date="2017-06" db="EMBL/GenBank/DDBJ databases">
        <title>Complete genome sequence of Paenibacillus donghaensis KCTC 13049T isolated from East Sea sediment, South Korea.</title>
        <authorList>
            <person name="Jung B.K."/>
            <person name="Hong S.-J."/>
            <person name="Shin J.-H."/>
        </authorList>
    </citation>
    <scope>NUCLEOTIDE SEQUENCE [LARGE SCALE GENOMIC DNA]</scope>
    <source>
        <strain evidence="3 4">KCTC 13049</strain>
    </source>
</reference>
<dbReference type="EMBL" id="CP021780">
    <property type="protein sequence ID" value="ASA19522.1"/>
    <property type="molecule type" value="Genomic_DNA"/>
</dbReference>
<dbReference type="Pfam" id="PF00698">
    <property type="entry name" value="Acyl_transf_1"/>
    <property type="match status" value="1"/>
</dbReference>
<dbReference type="InterPro" id="IPR014043">
    <property type="entry name" value="Acyl_transferase_dom"/>
</dbReference>
<dbReference type="Proteomes" id="UP000249890">
    <property type="component" value="Chromosome"/>
</dbReference>
<proteinExistence type="predicted"/>
<dbReference type="InterPro" id="IPR050444">
    <property type="entry name" value="Polyketide_Synthase"/>
</dbReference>
<evidence type="ECO:0000313" key="4">
    <source>
        <dbReference type="Proteomes" id="UP000249890"/>
    </source>
</evidence>
<feature type="domain" description="Malonyl-CoA:ACP transacylase (MAT)" evidence="2">
    <location>
        <begin position="8"/>
        <end position="305"/>
    </location>
</feature>
<accession>A0A2Z2KFH0</accession>
<dbReference type="SMART" id="SM00827">
    <property type="entry name" value="PKS_AT"/>
    <property type="match status" value="1"/>
</dbReference>
<dbReference type="SUPFAM" id="SSF52151">
    <property type="entry name" value="FabD/lysophospholipase-like"/>
    <property type="match status" value="1"/>
</dbReference>
<evidence type="ECO:0000259" key="2">
    <source>
        <dbReference type="SMART" id="SM00827"/>
    </source>
</evidence>
<evidence type="ECO:0000256" key="1">
    <source>
        <dbReference type="ARBA" id="ARBA00022679"/>
    </source>
</evidence>
<organism evidence="3 4">
    <name type="scientific">Paenibacillus donghaensis</name>
    <dbReference type="NCBI Taxonomy" id="414771"/>
    <lineage>
        <taxon>Bacteria</taxon>
        <taxon>Bacillati</taxon>
        <taxon>Bacillota</taxon>
        <taxon>Bacilli</taxon>
        <taxon>Bacillales</taxon>
        <taxon>Paenibacillaceae</taxon>
        <taxon>Paenibacillus</taxon>
    </lineage>
</organism>
<keyword evidence="4" id="KW-1185">Reference proteome</keyword>